<keyword evidence="1" id="KW-0175">Coiled coil</keyword>
<dbReference type="EMBL" id="CP019914">
    <property type="protein sequence ID" value="ASJ20358.1"/>
    <property type="molecule type" value="Genomic_DNA"/>
</dbReference>
<evidence type="ECO:0000313" key="2">
    <source>
        <dbReference type="EMBL" id="ASJ20358.1"/>
    </source>
</evidence>
<reference evidence="2 3" key="1">
    <citation type="submission" date="2017-02" db="EMBL/GenBank/DDBJ databases">
        <title>Complete genome sequence of Brachyspira hampsonii genomovar I strain NSH-16 (ATCC BAA-2463).</title>
        <authorList>
            <person name="Mirajkar N.S."/>
            <person name="Gebhart C.J."/>
        </authorList>
    </citation>
    <scope>NUCLEOTIDE SEQUENCE [LARGE SCALE GENOMIC DNA]</scope>
    <source>
        <strain evidence="2 3">NSH-16</strain>
    </source>
</reference>
<protein>
    <submittedName>
        <fullName evidence="2">Uncharacterized protein</fullName>
    </submittedName>
</protein>
<proteinExistence type="predicted"/>
<keyword evidence="3" id="KW-1185">Reference proteome</keyword>
<dbReference type="KEGG" id="bhp:BHAMNSH16_01245"/>
<gene>
    <name evidence="2" type="ORF">BHAMNSH16_01245</name>
</gene>
<organism evidence="2 3">
    <name type="scientific">Brachyspira hampsonii</name>
    <dbReference type="NCBI Taxonomy" id="1287055"/>
    <lineage>
        <taxon>Bacteria</taxon>
        <taxon>Pseudomonadati</taxon>
        <taxon>Spirochaetota</taxon>
        <taxon>Spirochaetia</taxon>
        <taxon>Brachyspirales</taxon>
        <taxon>Brachyspiraceae</taxon>
        <taxon>Brachyspira</taxon>
    </lineage>
</organism>
<dbReference type="AlphaFoldDB" id="A0AAC9TR84"/>
<evidence type="ECO:0000313" key="3">
    <source>
        <dbReference type="Proteomes" id="UP000264880"/>
    </source>
</evidence>
<accession>A0AAC9TR84</accession>
<name>A0AAC9TR84_9SPIR</name>
<evidence type="ECO:0000256" key="1">
    <source>
        <dbReference type="SAM" id="Coils"/>
    </source>
</evidence>
<dbReference type="RefSeq" id="WP_069732157.1">
    <property type="nucleotide sequence ID" value="NZ_CP019914.1"/>
</dbReference>
<feature type="coiled-coil region" evidence="1">
    <location>
        <begin position="69"/>
        <end position="96"/>
    </location>
</feature>
<dbReference type="Proteomes" id="UP000264880">
    <property type="component" value="Chromosome"/>
</dbReference>
<sequence>MEKKLLREKIKELDIRIMDLAKYMQMSRPTIYKYIEMYETGHRNEIESKVLSVFEYIDNNKNIGKTNVIKFILENISKIEENISETEKRKIQIRNLLKHQNRTKEDFIYLISEDNFFDPILDYLIKCRNIADKKITEEEYEFIKPLEELYKTQGFKIKINKKRSSK</sequence>